<dbReference type="Proteomes" id="UP000475532">
    <property type="component" value="Unassembled WGS sequence"/>
</dbReference>
<dbReference type="Pfam" id="PF14024">
    <property type="entry name" value="DUF4240"/>
    <property type="match status" value="1"/>
</dbReference>
<name>A0A6L9QQR5_9ACTN</name>
<proteinExistence type="predicted"/>
<comment type="caution">
    <text evidence="2">The sequence shown here is derived from an EMBL/GenBank/DDBJ whole genome shotgun (WGS) entry which is preliminary data.</text>
</comment>
<dbReference type="EMBL" id="JAAGLI010000970">
    <property type="protein sequence ID" value="NEA27809.1"/>
    <property type="molecule type" value="Genomic_DNA"/>
</dbReference>
<evidence type="ECO:0000259" key="1">
    <source>
        <dbReference type="Pfam" id="PF14024"/>
    </source>
</evidence>
<accession>A0A6L9QQR5</accession>
<sequence>MDEDGFWAVIEECRADGGGDLETLINSLERRLSLLSADEASGFFDRWQAVGERTRLGPAWDAARGLLGWVVDDSFAAFRGWLITLGRAAFEAVVDDPDNLANLATELLATRWSVAEQLDGVVGWAACEAKEAEHPADIQAR</sequence>
<protein>
    <submittedName>
        <fullName evidence="2">DUF4240 domain-containing protein</fullName>
    </submittedName>
</protein>
<reference evidence="2 3" key="1">
    <citation type="submission" date="2020-01" db="EMBL/GenBank/DDBJ databases">
        <title>Insect and environment-associated Actinomycetes.</title>
        <authorList>
            <person name="Currrie C."/>
            <person name="Chevrette M."/>
            <person name="Carlson C."/>
            <person name="Stubbendieck R."/>
            <person name="Wendt-Pienkowski E."/>
        </authorList>
    </citation>
    <scope>NUCLEOTIDE SEQUENCE [LARGE SCALE GENOMIC DNA]</scope>
    <source>
        <strain evidence="2 3">SID10258</strain>
    </source>
</reference>
<evidence type="ECO:0000313" key="2">
    <source>
        <dbReference type="EMBL" id="NEA27809.1"/>
    </source>
</evidence>
<gene>
    <name evidence="2" type="ORF">G3I70_35710</name>
</gene>
<evidence type="ECO:0000313" key="3">
    <source>
        <dbReference type="Proteomes" id="UP000475532"/>
    </source>
</evidence>
<organism evidence="2 3">
    <name type="scientific">Actinomadura bangladeshensis</name>
    <dbReference type="NCBI Taxonomy" id="453573"/>
    <lineage>
        <taxon>Bacteria</taxon>
        <taxon>Bacillati</taxon>
        <taxon>Actinomycetota</taxon>
        <taxon>Actinomycetes</taxon>
        <taxon>Streptosporangiales</taxon>
        <taxon>Thermomonosporaceae</taxon>
        <taxon>Actinomadura</taxon>
    </lineage>
</organism>
<dbReference type="InterPro" id="IPR025334">
    <property type="entry name" value="DUF4240"/>
</dbReference>
<dbReference type="AlphaFoldDB" id="A0A6L9QQR5"/>
<dbReference type="RefSeq" id="WP_163062362.1">
    <property type="nucleotide sequence ID" value="NZ_JAAGLI010000970.1"/>
</dbReference>
<feature type="domain" description="DUF4240" evidence="1">
    <location>
        <begin position="1"/>
        <end position="122"/>
    </location>
</feature>